<feature type="binding site" evidence="3">
    <location>
        <position position="406"/>
    </location>
    <ligand>
        <name>dimethylallyl diphosphate</name>
        <dbReference type="ChEBI" id="CHEBI:57623"/>
    </ligand>
</feature>
<feature type="binding site" evidence="3">
    <location>
        <position position="341"/>
    </location>
    <ligand>
        <name>dimethylallyl diphosphate</name>
        <dbReference type="ChEBI" id="CHEBI:57623"/>
    </ligand>
</feature>
<protein>
    <recommendedName>
        <fullName evidence="6">Aromatic prenyltransferase</fullName>
    </recommendedName>
</protein>
<comment type="similarity">
    <text evidence="1">Belongs to the tryptophan dimethylallyltransferase family.</text>
</comment>
<evidence type="ECO:0008006" key="6">
    <source>
        <dbReference type="Google" id="ProtNLM"/>
    </source>
</evidence>
<name>A0A9W9D143_9PLEO</name>
<dbReference type="InterPro" id="IPR017795">
    <property type="entry name" value="ABBA_NscD-like"/>
</dbReference>
<dbReference type="GO" id="GO:0016765">
    <property type="term" value="F:transferase activity, transferring alkyl or aryl (other than methyl) groups"/>
    <property type="evidence" value="ECO:0007669"/>
    <property type="project" value="InterPro"/>
</dbReference>
<dbReference type="SFLD" id="SFLDS00036">
    <property type="entry name" value="Aromatic_Prenyltransferase"/>
    <property type="match status" value="1"/>
</dbReference>
<comment type="caution">
    <text evidence="4">The sequence shown here is derived from an EMBL/GenBank/DDBJ whole genome shotgun (WGS) entry which is preliminary data.</text>
</comment>
<dbReference type="PIRSF" id="PIRSF000509">
    <property type="entry name" value="Trp_DMAT"/>
    <property type="match status" value="1"/>
</dbReference>
<feature type="binding site" evidence="3">
    <location>
        <position position="339"/>
    </location>
    <ligand>
        <name>dimethylallyl diphosphate</name>
        <dbReference type="ChEBI" id="CHEBI:57623"/>
    </ligand>
</feature>
<feature type="binding site" evidence="3">
    <location>
        <position position="176"/>
    </location>
    <ligand>
        <name>dimethylallyl diphosphate</name>
        <dbReference type="ChEBI" id="CHEBI:57623"/>
    </ligand>
</feature>
<dbReference type="Proteomes" id="UP001140510">
    <property type="component" value="Unassembled WGS sequence"/>
</dbReference>
<feature type="binding site" evidence="3">
    <location>
        <position position="270"/>
    </location>
    <ligand>
        <name>dimethylallyl diphosphate</name>
        <dbReference type="ChEBI" id="CHEBI:57623"/>
    </ligand>
</feature>
<sequence>MLAQLSQCLRSALSFAQQNAIDDSPHPLTLKTTSGHPTVKCRDAVLSHDADAEEHNQGNTADTYVFQPSKADIEATKFNKQEAFDTISSVVGFRNTAHQFWWDRTGQQLAELLRYAGYSKSEQYSELLFFAIHVVPELGAAPDKNGHLQWRTPHTPDGTPLEFSWEWGLEGKGTIRTGFEPIGPCAGTYIDPFNRYETNLWIEHLERQGLVMGLDLEWYRHFTETVLPSKDTPPTEVDRAKLAKNELFEVAPVGGTFVMRDIARSGPMIKVYMYPGLKGKELVISKSDVVFRAIKALPVDQCQSLTFEPLQEYLEEATRKWNMETLIFSFDLISPTKSRVKIYTRTPNTSLEYLMDALTIGGRNDLSMTFGTSSLMEPLLPQDGLARGPGFYFTTQASKIPTPKVYICPAPFCRNDKDVLARLRRYFATRRDAEKMLPQMDNYERALQTI</sequence>
<dbReference type="PANTHER" id="PTHR40627:SF4">
    <property type="entry name" value="PRENYLTRANSFERASE ASQH1-RELATED"/>
    <property type="match status" value="1"/>
</dbReference>
<evidence type="ECO:0000256" key="3">
    <source>
        <dbReference type="PIRSR" id="PIRSR000509-1"/>
    </source>
</evidence>
<dbReference type="EMBL" id="JAPEVA010000154">
    <property type="protein sequence ID" value="KAJ4395539.1"/>
    <property type="molecule type" value="Genomic_DNA"/>
</dbReference>
<accession>A0A9W9D143</accession>
<organism evidence="4 5">
    <name type="scientific">Didymella pomorum</name>
    <dbReference type="NCBI Taxonomy" id="749634"/>
    <lineage>
        <taxon>Eukaryota</taxon>
        <taxon>Fungi</taxon>
        <taxon>Dikarya</taxon>
        <taxon>Ascomycota</taxon>
        <taxon>Pezizomycotina</taxon>
        <taxon>Dothideomycetes</taxon>
        <taxon>Pleosporomycetidae</taxon>
        <taxon>Pleosporales</taxon>
        <taxon>Pleosporineae</taxon>
        <taxon>Didymellaceae</taxon>
        <taxon>Didymella</taxon>
    </lineage>
</organism>
<feature type="binding site" evidence="3">
    <location>
        <position position="272"/>
    </location>
    <ligand>
        <name>dimethylallyl diphosphate</name>
        <dbReference type="ChEBI" id="CHEBI:57623"/>
    </ligand>
</feature>
<gene>
    <name evidence="4" type="ORF">N0V91_010777</name>
</gene>
<dbReference type="Pfam" id="PF11991">
    <property type="entry name" value="Trp_DMAT"/>
    <property type="match status" value="1"/>
</dbReference>
<feature type="binding site" evidence="3">
    <location>
        <position position="274"/>
    </location>
    <ligand>
        <name>L-tryptophan</name>
        <dbReference type="ChEBI" id="CHEBI:57912"/>
    </ligand>
</feature>
<dbReference type="CDD" id="cd13929">
    <property type="entry name" value="PT-DMATS_CymD"/>
    <property type="match status" value="1"/>
</dbReference>
<dbReference type="InterPro" id="IPR012148">
    <property type="entry name" value="ABBA_DMATS-like"/>
</dbReference>
<evidence type="ECO:0000313" key="4">
    <source>
        <dbReference type="EMBL" id="KAJ4395539.1"/>
    </source>
</evidence>
<evidence type="ECO:0000313" key="5">
    <source>
        <dbReference type="Proteomes" id="UP001140510"/>
    </source>
</evidence>
<proteinExistence type="inferred from homology"/>
<keyword evidence="2" id="KW-0808">Transferase</keyword>
<dbReference type="NCBIfam" id="TIGR03429">
    <property type="entry name" value="arom_pren_DMATS"/>
    <property type="match status" value="1"/>
</dbReference>
<evidence type="ECO:0000256" key="1">
    <source>
        <dbReference type="ARBA" id="ARBA00010209"/>
    </source>
</evidence>
<evidence type="ECO:0000256" key="2">
    <source>
        <dbReference type="ARBA" id="ARBA00022679"/>
    </source>
</evidence>
<feature type="binding site" evidence="3">
    <location>
        <position position="162"/>
    </location>
    <ligand>
        <name>L-tryptophan</name>
        <dbReference type="ChEBI" id="CHEBI:57912"/>
    </ligand>
</feature>
<dbReference type="GO" id="GO:0009820">
    <property type="term" value="P:alkaloid metabolic process"/>
    <property type="evidence" value="ECO:0007669"/>
    <property type="project" value="InterPro"/>
</dbReference>
<dbReference type="PANTHER" id="PTHR40627">
    <property type="entry name" value="INDOLE PRENYLTRANSFERASE TDIB-RELATED"/>
    <property type="match status" value="1"/>
</dbReference>
<dbReference type="InterPro" id="IPR033964">
    <property type="entry name" value="ABBA"/>
</dbReference>
<feature type="binding site" evidence="3">
    <location>
        <position position="343"/>
    </location>
    <ligand>
        <name>dimethylallyl diphosphate</name>
        <dbReference type="ChEBI" id="CHEBI:57623"/>
    </ligand>
</feature>
<dbReference type="OrthoDB" id="3354387at2759"/>
<reference evidence="4" key="1">
    <citation type="submission" date="2022-10" db="EMBL/GenBank/DDBJ databases">
        <title>Tapping the CABI collections for fungal endophytes: first genome assemblies for Collariella, Neodidymelliopsis, Ascochyta clinopodiicola, Didymella pomorum, Didymosphaeria variabile, Neocosmospora piperis and Neocucurbitaria cava.</title>
        <authorList>
            <person name="Hill R."/>
        </authorList>
    </citation>
    <scope>NUCLEOTIDE SEQUENCE</scope>
    <source>
        <strain evidence="4">IMI 355091</strain>
    </source>
</reference>
<dbReference type="AlphaFoldDB" id="A0A9W9D143"/>
<keyword evidence="5" id="KW-1185">Reference proteome</keyword>